<feature type="domain" description="HTH cro/C1-type" evidence="1">
    <location>
        <begin position="13"/>
        <end position="86"/>
    </location>
</feature>
<dbReference type="Pfam" id="PF13560">
    <property type="entry name" value="HTH_31"/>
    <property type="match status" value="1"/>
</dbReference>
<gene>
    <name evidence="2" type="ORF">GSM42_13540</name>
</gene>
<name>A0A6I4VSK8_9BACL</name>
<dbReference type="AlphaFoldDB" id="A0A6I4VSK8"/>
<proteinExistence type="predicted"/>
<comment type="caution">
    <text evidence="2">The sequence shown here is derived from an EMBL/GenBank/DDBJ whole genome shotgun (WGS) entry which is preliminary data.</text>
</comment>
<dbReference type="Pfam" id="PF17765">
    <property type="entry name" value="MLTR_LBD"/>
    <property type="match status" value="1"/>
</dbReference>
<dbReference type="RefSeq" id="WP_160802073.1">
    <property type="nucleotide sequence ID" value="NZ_WUUL01000009.1"/>
</dbReference>
<dbReference type="InterPro" id="IPR010982">
    <property type="entry name" value="Lambda_DNA-bd_dom_sf"/>
</dbReference>
<dbReference type="SMART" id="SM00530">
    <property type="entry name" value="HTH_XRE"/>
    <property type="match status" value="1"/>
</dbReference>
<evidence type="ECO:0000313" key="2">
    <source>
        <dbReference type="EMBL" id="MXQ54719.1"/>
    </source>
</evidence>
<accession>A0A6I4VSK8</accession>
<dbReference type="GO" id="GO:0003677">
    <property type="term" value="F:DNA binding"/>
    <property type="evidence" value="ECO:0007669"/>
    <property type="project" value="InterPro"/>
</dbReference>
<organism evidence="2 3">
    <name type="scientific">Shimazuella alba</name>
    <dbReference type="NCBI Taxonomy" id="2690964"/>
    <lineage>
        <taxon>Bacteria</taxon>
        <taxon>Bacillati</taxon>
        <taxon>Bacillota</taxon>
        <taxon>Bacilli</taxon>
        <taxon>Bacillales</taxon>
        <taxon>Thermoactinomycetaceae</taxon>
        <taxon>Shimazuella</taxon>
    </lineage>
</organism>
<dbReference type="Gene3D" id="1.10.260.40">
    <property type="entry name" value="lambda repressor-like DNA-binding domains"/>
    <property type="match status" value="1"/>
</dbReference>
<dbReference type="InterPro" id="IPR001387">
    <property type="entry name" value="Cro/C1-type_HTH"/>
</dbReference>
<dbReference type="InterPro" id="IPR041413">
    <property type="entry name" value="MLTR_LBD"/>
</dbReference>
<dbReference type="Gene3D" id="3.30.450.180">
    <property type="match status" value="1"/>
</dbReference>
<dbReference type="Proteomes" id="UP000430692">
    <property type="component" value="Unassembled WGS sequence"/>
</dbReference>
<reference evidence="2 3" key="1">
    <citation type="submission" date="2019-12" db="EMBL/GenBank/DDBJ databases">
        <title>Whole-genome analyses of novel actinobacteria.</title>
        <authorList>
            <person name="Sahin N."/>
            <person name="Saygin H."/>
        </authorList>
    </citation>
    <scope>NUCLEOTIDE SEQUENCE [LARGE SCALE GENOMIC DNA]</scope>
    <source>
        <strain evidence="2 3">KC615</strain>
    </source>
</reference>
<keyword evidence="3" id="KW-1185">Reference proteome</keyword>
<evidence type="ECO:0000313" key="3">
    <source>
        <dbReference type="Proteomes" id="UP000430692"/>
    </source>
</evidence>
<protein>
    <submittedName>
        <fullName evidence="2">Helix-turn-helix domain-containing protein</fullName>
    </submittedName>
</protein>
<dbReference type="SUPFAM" id="SSF47413">
    <property type="entry name" value="lambda repressor-like DNA-binding domains"/>
    <property type="match status" value="1"/>
</dbReference>
<dbReference type="CDD" id="cd00093">
    <property type="entry name" value="HTH_XRE"/>
    <property type="match status" value="1"/>
</dbReference>
<dbReference type="PANTHER" id="PTHR35010">
    <property type="entry name" value="BLL4672 PROTEIN-RELATED"/>
    <property type="match status" value="1"/>
</dbReference>
<evidence type="ECO:0000259" key="1">
    <source>
        <dbReference type="SMART" id="SM00530"/>
    </source>
</evidence>
<sequence length="281" mass="32897">MSQELQRKTLGDFLKARRTQLTPKQVGLPDGHTRRRTAGLRREEVAQLANISNTWYTWLEQGRDVTVSADVLDSISKALRLSELERQHLYRLSSKFLTFPLEKRQRSLSPSFKLFMENTPYPMCVTGENLEVFAWNKAAKLILFDFDAIAPKERVMIRLYFSEEAKLKINNWEEIARYAISVFRKTYDVHAAEPFYKEIVEDLMESSSEFREWWPLHQIQDTASIFLEVNHPQAGKLVFDSTTFHQVDDNQNILCCIYAPVPHTQTVERIEKLFHPLKKTI</sequence>
<dbReference type="PANTHER" id="PTHR35010:SF3">
    <property type="entry name" value="BLL4873 PROTEIN"/>
    <property type="match status" value="1"/>
</dbReference>
<dbReference type="EMBL" id="WUUL01000009">
    <property type="protein sequence ID" value="MXQ54719.1"/>
    <property type="molecule type" value="Genomic_DNA"/>
</dbReference>